<reference evidence="1 2" key="1">
    <citation type="submission" date="2023-12" db="EMBL/GenBank/DDBJ databases">
        <title>Evaluation and characterization of a potential secondary metabolite violacein from indigenous Chromobacterium amazonense SAM215.</title>
        <authorList>
            <person name="Tarafdar M.R."/>
            <person name="Abedin S.M."/>
            <person name="Atiqua A."/>
            <person name="Saha A."/>
            <person name="Khan S.N."/>
        </authorList>
    </citation>
    <scope>NUCLEOTIDE SEQUENCE [LARGE SCALE GENOMIC DNA]</scope>
    <source>
        <strain evidence="1 2">SAM215</strain>
    </source>
</reference>
<dbReference type="RefSeq" id="WP_307909759.1">
    <property type="nucleotide sequence ID" value="NZ_JAVFJF020000047.1"/>
</dbReference>
<gene>
    <name evidence="1" type="ORF">QCL97_017120</name>
</gene>
<name>A0ABU8V5K6_9NEIS</name>
<evidence type="ECO:0000313" key="1">
    <source>
        <dbReference type="EMBL" id="MEJ8676455.1"/>
    </source>
</evidence>
<organism evidence="1 2">
    <name type="scientific">Chromobacterium amazonense</name>
    <dbReference type="NCBI Taxonomy" id="1382803"/>
    <lineage>
        <taxon>Bacteria</taxon>
        <taxon>Pseudomonadati</taxon>
        <taxon>Pseudomonadota</taxon>
        <taxon>Betaproteobacteria</taxon>
        <taxon>Neisseriales</taxon>
        <taxon>Chromobacteriaceae</taxon>
        <taxon>Chromobacterium</taxon>
    </lineage>
</organism>
<accession>A0ABU8V5K6</accession>
<keyword evidence="2" id="KW-1185">Reference proteome</keyword>
<evidence type="ECO:0000313" key="2">
    <source>
        <dbReference type="Proteomes" id="UP001224516"/>
    </source>
</evidence>
<sequence length="290" mass="32143">MQYALCTADGTVWESSNFASLPADQLETKRKSLVCSQCSEFAWFRKESSHGHPAHFCAHHREDCDLRVEYVVINEPRNGTNIAEGELQSGDLIIVRLDQEQGSQIDVTEVQPPPGPGATGGGRTFILRNQGQESAQHFTLRRILLRLVQSPTFRQSDTQIVFYKNERDVLISGQVRDIVASFADITREMQSDQLLLYWGPIASAGRTPDGKIWLNSSASNQETSVSIFEDVADEFLSAFGITDLDELAGAHVLVAGRVHFTSTGKPVIWCGSSKYIVVRRYRAAGLQALL</sequence>
<comment type="caution">
    <text evidence="1">The sequence shown here is derived from an EMBL/GenBank/DDBJ whole genome shotgun (WGS) entry which is preliminary data.</text>
</comment>
<dbReference type="Proteomes" id="UP001224516">
    <property type="component" value="Unassembled WGS sequence"/>
</dbReference>
<protein>
    <submittedName>
        <fullName evidence="1">Uncharacterized protein</fullName>
    </submittedName>
</protein>
<dbReference type="EMBL" id="JAVFJF020000047">
    <property type="protein sequence ID" value="MEJ8676455.1"/>
    <property type="molecule type" value="Genomic_DNA"/>
</dbReference>
<proteinExistence type="predicted"/>